<organism evidence="1 2">
    <name type="scientific">Desmophyllum pertusum</name>
    <dbReference type="NCBI Taxonomy" id="174260"/>
    <lineage>
        <taxon>Eukaryota</taxon>
        <taxon>Metazoa</taxon>
        <taxon>Cnidaria</taxon>
        <taxon>Anthozoa</taxon>
        <taxon>Hexacorallia</taxon>
        <taxon>Scleractinia</taxon>
        <taxon>Caryophylliina</taxon>
        <taxon>Caryophylliidae</taxon>
        <taxon>Desmophyllum</taxon>
    </lineage>
</organism>
<reference evidence="1" key="1">
    <citation type="submission" date="2023-01" db="EMBL/GenBank/DDBJ databases">
        <title>Genome assembly of the deep-sea coral Lophelia pertusa.</title>
        <authorList>
            <person name="Herrera S."/>
            <person name="Cordes E."/>
        </authorList>
    </citation>
    <scope>NUCLEOTIDE SEQUENCE</scope>
    <source>
        <strain evidence="1">USNM1676648</strain>
        <tissue evidence="1">Polyp</tissue>
    </source>
</reference>
<dbReference type="EMBL" id="MU827828">
    <property type="protein sequence ID" value="KAJ7321410.1"/>
    <property type="molecule type" value="Genomic_DNA"/>
</dbReference>
<dbReference type="AlphaFoldDB" id="A0A9X0CCU1"/>
<evidence type="ECO:0000313" key="2">
    <source>
        <dbReference type="Proteomes" id="UP001163046"/>
    </source>
</evidence>
<dbReference type="Proteomes" id="UP001163046">
    <property type="component" value="Unassembled WGS sequence"/>
</dbReference>
<gene>
    <name evidence="1" type="ORF">OS493_034983</name>
</gene>
<evidence type="ECO:0000313" key="1">
    <source>
        <dbReference type="EMBL" id="KAJ7321410.1"/>
    </source>
</evidence>
<protein>
    <submittedName>
        <fullName evidence="1">Uncharacterized protein</fullName>
    </submittedName>
</protein>
<proteinExistence type="predicted"/>
<keyword evidence="2" id="KW-1185">Reference proteome</keyword>
<sequence length="81" mass="9211">MNPVEWTKTTAPMNTEQVLLFRHMIEDIKPEVCYGEQILGLDVCLSGRYIKPVTPHAPVFPFCGPSKFNISIKPGKIQPRR</sequence>
<accession>A0A9X0CCU1</accession>
<comment type="caution">
    <text evidence="1">The sequence shown here is derived from an EMBL/GenBank/DDBJ whole genome shotgun (WGS) entry which is preliminary data.</text>
</comment>
<name>A0A9X0CCU1_9CNID</name>